<comment type="caution">
    <text evidence="1">The sequence shown here is derived from an EMBL/GenBank/DDBJ whole genome shotgun (WGS) entry which is preliminary data.</text>
</comment>
<dbReference type="RefSeq" id="WP_163931509.1">
    <property type="nucleotide sequence ID" value="NZ_BMQU01000018.1"/>
</dbReference>
<name>A0A6I5RKK4_9PSED</name>
<proteinExistence type="predicted"/>
<protein>
    <submittedName>
        <fullName evidence="1">DUF1302 domain-containing protein</fullName>
    </submittedName>
</protein>
<sequence>MIDKNNNNCTGLGSRGVQAVSLTAAIALVSTPVWSGETIEFDNGTTVDWSVTTSYGVGVRLNDQNDRLLGVNADDANRNFDRGSLTTNRVGALGELILRKDNYGAVVRGSTFYDDVYHRENDNDSPATVNKDGRNDEFTSNTRYYSGGRTRLLDAYVFSGWRFDNDSMLDVKAGRHIESWGESLYYPGVNGVQNPSDAVKAAQPGVEVKEVLLPVGQFSGSYRLNPSLTFGAYVQYEWKGTELPPVGSYLSGSDVVGPGREFIITPGGKVPYRGTDEPRDGGQWGVQVRYRPVPALELSLFHVNYHDKNPATALVGYDPLPVGGGLYAFTPNGYRVKYFEDIKLTGISASTKLGDTQVGAEWSYRDGAPVMVNTGLGPVPAKGKGQQMQLSAIRILGDRPWASQTSLTAEIIHVLVDSVESTSAAGNLQGVNLLPSLAPLVGASDDYTYKTSSAWRTKSSSAYTLGASFSYPGVFQGWDLEVPVRFSNVFSGSTPMAGSISGVQGDRRMSIGTTFKYLGNLEVGMNVTSYLGAADAIKRPFADRDYATFSMKYSF</sequence>
<dbReference type="Pfam" id="PF06980">
    <property type="entry name" value="DUF1302"/>
    <property type="match status" value="1"/>
</dbReference>
<keyword evidence="2" id="KW-1185">Reference proteome</keyword>
<organism evidence="1 2">
    <name type="scientific">Pseudomonas laurentiana</name>
    <dbReference type="NCBI Taxonomy" id="2364649"/>
    <lineage>
        <taxon>Bacteria</taxon>
        <taxon>Pseudomonadati</taxon>
        <taxon>Pseudomonadota</taxon>
        <taxon>Gammaproteobacteria</taxon>
        <taxon>Pseudomonadales</taxon>
        <taxon>Pseudomonadaceae</taxon>
        <taxon>Pseudomonas</taxon>
    </lineage>
</organism>
<accession>A0A6I5RKK4</accession>
<gene>
    <name evidence="1" type="ORF">G3O07_00855</name>
</gene>
<dbReference type="EMBL" id="JAAHBT010000008">
    <property type="protein sequence ID" value="NES08604.1"/>
    <property type="molecule type" value="Genomic_DNA"/>
</dbReference>
<evidence type="ECO:0000313" key="1">
    <source>
        <dbReference type="EMBL" id="NES08604.1"/>
    </source>
</evidence>
<dbReference type="AlphaFoldDB" id="A0A6I5RKK4"/>
<dbReference type="Proteomes" id="UP000471751">
    <property type="component" value="Unassembled WGS sequence"/>
</dbReference>
<evidence type="ECO:0000313" key="2">
    <source>
        <dbReference type="Proteomes" id="UP000471751"/>
    </source>
</evidence>
<dbReference type="InterPro" id="IPR010727">
    <property type="entry name" value="DUF1302"/>
</dbReference>
<reference evidence="1 2" key="1">
    <citation type="submission" date="2020-02" db="EMBL/GenBank/DDBJ databases">
        <title>Broccoli isolated Pseudomonas sp.</title>
        <authorList>
            <person name="Fujikawa T."/>
            <person name="Sawada H."/>
        </authorList>
    </citation>
    <scope>NUCLEOTIDE SEQUENCE [LARGE SCALE GENOMIC DNA]</scope>
    <source>
        <strain evidence="1 2">JCM 32154</strain>
    </source>
</reference>